<comment type="caution">
    <text evidence="2">The sequence shown here is derived from an EMBL/GenBank/DDBJ whole genome shotgun (WGS) entry which is preliminary data.</text>
</comment>
<dbReference type="Pfam" id="PF22749">
    <property type="entry name" value="Arb2"/>
    <property type="match status" value="1"/>
</dbReference>
<dbReference type="OMA" id="LAFVELX"/>
<sequence length="339" mass="38729">MEALEHLSYHFNEDLELRHTETGEVFKFIDQNHYEKLADAVAHYIQEIMIKDYDMMKLELPLAEHLREDYEHYDEEKYGFARCPIFVSSNYKQADVVLILLCGTGRVASGQWARKLCINDSLKTGSVLPFLEWAKQHSFAVMVLNPNTNYIEPVEGSRIFIPFNDSAEAHVNYVWRAVCQNLPANHFILVAHSYGGISTCNLLMTQGKEVLRRLRCVAFTDSINSNEMLSEEGKEFLAAHCVNWASSSTSLDTVISMPRERNSMESGKGRKRSKMDFFERLRMRGSLCKVVSAGTQIHEETTMSAYTSICKFFIEQLKSLGIDVCAIPRSCEYVANRDS</sequence>
<dbReference type="AlphaFoldDB" id="A0A8T2Q668"/>
<dbReference type="OrthoDB" id="1907493at2759"/>
<evidence type="ECO:0000313" key="2">
    <source>
        <dbReference type="EMBL" id="KAH7279073.1"/>
    </source>
</evidence>
<dbReference type="InterPro" id="IPR029058">
    <property type="entry name" value="AB_hydrolase_fold"/>
</dbReference>
<proteinExistence type="predicted"/>
<dbReference type="Proteomes" id="UP000825935">
    <property type="component" value="Chromosome 37"/>
</dbReference>
<protein>
    <recommendedName>
        <fullName evidence="1">Arb2 domain-containing protein</fullName>
    </recommendedName>
</protein>
<evidence type="ECO:0000313" key="3">
    <source>
        <dbReference type="Proteomes" id="UP000825935"/>
    </source>
</evidence>
<feature type="domain" description="Arb2" evidence="1">
    <location>
        <begin position="3"/>
        <end position="248"/>
    </location>
</feature>
<dbReference type="InterPro" id="IPR053858">
    <property type="entry name" value="Arb2_dom"/>
</dbReference>
<reference evidence="2" key="1">
    <citation type="submission" date="2021-08" db="EMBL/GenBank/DDBJ databases">
        <title>WGS assembly of Ceratopteris richardii.</title>
        <authorList>
            <person name="Marchant D.B."/>
            <person name="Chen G."/>
            <person name="Jenkins J."/>
            <person name="Shu S."/>
            <person name="Leebens-Mack J."/>
            <person name="Grimwood J."/>
            <person name="Schmutz J."/>
            <person name="Soltis P."/>
            <person name="Soltis D."/>
            <person name="Chen Z.-H."/>
        </authorList>
    </citation>
    <scope>NUCLEOTIDE SEQUENCE</scope>
    <source>
        <strain evidence="2">Whitten #5841</strain>
        <tissue evidence="2">Leaf</tissue>
    </source>
</reference>
<dbReference type="PANTHER" id="PTHR21357">
    <property type="entry name" value="FAM172 FAMILY PROTEIN HOMOLOG CG10038"/>
    <property type="match status" value="1"/>
</dbReference>
<dbReference type="SUPFAM" id="SSF53474">
    <property type="entry name" value="alpha/beta-Hydrolases"/>
    <property type="match status" value="1"/>
</dbReference>
<dbReference type="EMBL" id="CM035442">
    <property type="protein sequence ID" value="KAH7279073.1"/>
    <property type="molecule type" value="Genomic_DNA"/>
</dbReference>
<dbReference type="GO" id="GO:0031048">
    <property type="term" value="P:regulatory ncRNA-mediated heterochromatin formation"/>
    <property type="evidence" value="ECO:0007669"/>
    <property type="project" value="TreeGrafter"/>
</dbReference>
<dbReference type="InterPro" id="IPR048263">
    <property type="entry name" value="Arb2"/>
</dbReference>
<gene>
    <name evidence="2" type="ORF">KP509_37G004100</name>
</gene>
<evidence type="ECO:0000259" key="1">
    <source>
        <dbReference type="Pfam" id="PF22749"/>
    </source>
</evidence>
<dbReference type="GO" id="GO:0035197">
    <property type="term" value="F:siRNA binding"/>
    <property type="evidence" value="ECO:0007669"/>
    <property type="project" value="TreeGrafter"/>
</dbReference>
<name>A0A8T2Q668_CERRI</name>
<dbReference type="PANTHER" id="PTHR21357:SF4">
    <property type="entry name" value="FAM172 FAMILY PROTEIN HOMOLOG CG10038"/>
    <property type="match status" value="1"/>
</dbReference>
<keyword evidence="3" id="KW-1185">Reference proteome</keyword>
<dbReference type="GO" id="GO:0005634">
    <property type="term" value="C:nucleus"/>
    <property type="evidence" value="ECO:0007669"/>
    <property type="project" value="TreeGrafter"/>
</dbReference>
<accession>A0A8T2Q668</accession>
<organism evidence="2 3">
    <name type="scientific">Ceratopteris richardii</name>
    <name type="common">Triangle waterfern</name>
    <dbReference type="NCBI Taxonomy" id="49495"/>
    <lineage>
        <taxon>Eukaryota</taxon>
        <taxon>Viridiplantae</taxon>
        <taxon>Streptophyta</taxon>
        <taxon>Embryophyta</taxon>
        <taxon>Tracheophyta</taxon>
        <taxon>Polypodiopsida</taxon>
        <taxon>Polypodiidae</taxon>
        <taxon>Polypodiales</taxon>
        <taxon>Pteridineae</taxon>
        <taxon>Pteridaceae</taxon>
        <taxon>Parkerioideae</taxon>
        <taxon>Ceratopteris</taxon>
    </lineage>
</organism>